<evidence type="ECO:0008006" key="10">
    <source>
        <dbReference type="Google" id="ProtNLM"/>
    </source>
</evidence>
<keyword evidence="4" id="KW-0560">Oxidoreductase</keyword>
<keyword evidence="3 7" id="KW-0479">Metal-binding</keyword>
<feature type="binding site" description="axial binding residue" evidence="7">
    <location>
        <position position="123"/>
    </location>
    <ligand>
        <name>heme</name>
        <dbReference type="ChEBI" id="CHEBI:30413"/>
    </ligand>
    <ligandPart>
        <name>Fe</name>
        <dbReference type="ChEBI" id="CHEBI:18248"/>
    </ligandPart>
</feature>
<evidence type="ECO:0000256" key="4">
    <source>
        <dbReference type="ARBA" id="ARBA00023002"/>
    </source>
</evidence>
<comment type="caution">
    <text evidence="8">The sequence shown here is derived from an EMBL/GenBank/DDBJ whole genome shotgun (WGS) entry which is preliminary data.</text>
</comment>
<dbReference type="Proteomes" id="UP001140513">
    <property type="component" value="Unassembled WGS sequence"/>
</dbReference>
<evidence type="ECO:0000256" key="5">
    <source>
        <dbReference type="ARBA" id="ARBA00023004"/>
    </source>
</evidence>
<proteinExistence type="inferred from homology"/>
<dbReference type="GeneID" id="80903936"/>
<dbReference type="PANTHER" id="PTHR24305">
    <property type="entry name" value="CYTOCHROME P450"/>
    <property type="match status" value="1"/>
</dbReference>
<keyword evidence="5 7" id="KW-0408">Iron</keyword>
<comment type="cofactor">
    <cofactor evidence="1 7">
        <name>heme</name>
        <dbReference type="ChEBI" id="CHEBI:30413"/>
    </cofactor>
</comment>
<dbReference type="InterPro" id="IPR050121">
    <property type="entry name" value="Cytochrome_P450_monoxygenase"/>
</dbReference>
<dbReference type="InterPro" id="IPR001128">
    <property type="entry name" value="Cyt_P450"/>
</dbReference>
<dbReference type="GO" id="GO:0020037">
    <property type="term" value="F:heme binding"/>
    <property type="evidence" value="ECO:0007669"/>
    <property type="project" value="InterPro"/>
</dbReference>
<dbReference type="Gene3D" id="1.10.630.10">
    <property type="entry name" value="Cytochrome P450"/>
    <property type="match status" value="1"/>
</dbReference>
<dbReference type="GO" id="GO:0004497">
    <property type="term" value="F:monooxygenase activity"/>
    <property type="evidence" value="ECO:0007669"/>
    <property type="project" value="UniProtKB-KW"/>
</dbReference>
<dbReference type="RefSeq" id="XP_056076052.1">
    <property type="nucleotide sequence ID" value="XM_056209230.1"/>
</dbReference>
<evidence type="ECO:0000313" key="9">
    <source>
        <dbReference type="Proteomes" id="UP001140513"/>
    </source>
</evidence>
<evidence type="ECO:0000256" key="7">
    <source>
        <dbReference type="PIRSR" id="PIRSR602401-1"/>
    </source>
</evidence>
<dbReference type="PRINTS" id="PR00463">
    <property type="entry name" value="EP450I"/>
</dbReference>
<name>A0A9W8XWM4_9PLEO</name>
<keyword evidence="7" id="KW-0349">Heme</keyword>
<dbReference type="Pfam" id="PF00067">
    <property type="entry name" value="p450"/>
    <property type="match status" value="1"/>
</dbReference>
<dbReference type="SUPFAM" id="SSF48264">
    <property type="entry name" value="Cytochrome P450"/>
    <property type="match status" value="1"/>
</dbReference>
<evidence type="ECO:0000256" key="6">
    <source>
        <dbReference type="ARBA" id="ARBA00023033"/>
    </source>
</evidence>
<dbReference type="PANTHER" id="PTHR24305:SF187">
    <property type="entry name" value="P450, PUTATIVE (EUROFUNG)-RELATED"/>
    <property type="match status" value="1"/>
</dbReference>
<protein>
    <recommendedName>
        <fullName evidence="10">Cytochrome P450</fullName>
    </recommendedName>
</protein>
<dbReference type="InterPro" id="IPR036396">
    <property type="entry name" value="Cyt_P450_sf"/>
</dbReference>
<dbReference type="GO" id="GO:0005506">
    <property type="term" value="F:iron ion binding"/>
    <property type="evidence" value="ECO:0007669"/>
    <property type="project" value="InterPro"/>
</dbReference>
<dbReference type="AlphaFoldDB" id="A0A9W8XWM4"/>
<dbReference type="InterPro" id="IPR002401">
    <property type="entry name" value="Cyt_P450_E_grp-I"/>
</dbReference>
<dbReference type="GO" id="GO:0016705">
    <property type="term" value="F:oxidoreductase activity, acting on paired donors, with incorporation or reduction of molecular oxygen"/>
    <property type="evidence" value="ECO:0007669"/>
    <property type="project" value="InterPro"/>
</dbReference>
<organism evidence="8 9">
    <name type="scientific">Didymosphaeria variabile</name>
    <dbReference type="NCBI Taxonomy" id="1932322"/>
    <lineage>
        <taxon>Eukaryota</taxon>
        <taxon>Fungi</taxon>
        <taxon>Dikarya</taxon>
        <taxon>Ascomycota</taxon>
        <taxon>Pezizomycotina</taxon>
        <taxon>Dothideomycetes</taxon>
        <taxon>Pleosporomycetidae</taxon>
        <taxon>Pleosporales</taxon>
        <taxon>Massarineae</taxon>
        <taxon>Didymosphaeriaceae</taxon>
        <taxon>Didymosphaeria</taxon>
    </lineage>
</organism>
<evidence type="ECO:0000313" key="8">
    <source>
        <dbReference type="EMBL" id="KAJ4359850.1"/>
    </source>
</evidence>
<evidence type="ECO:0000256" key="2">
    <source>
        <dbReference type="ARBA" id="ARBA00010617"/>
    </source>
</evidence>
<dbReference type="EMBL" id="JAPEUX010000001">
    <property type="protein sequence ID" value="KAJ4359850.1"/>
    <property type="molecule type" value="Genomic_DNA"/>
</dbReference>
<keyword evidence="6" id="KW-0503">Monooxygenase</keyword>
<evidence type="ECO:0000256" key="3">
    <source>
        <dbReference type="ARBA" id="ARBA00022723"/>
    </source>
</evidence>
<evidence type="ECO:0000256" key="1">
    <source>
        <dbReference type="ARBA" id="ARBA00001971"/>
    </source>
</evidence>
<keyword evidence="9" id="KW-1185">Reference proteome</keyword>
<dbReference type="OrthoDB" id="6692864at2759"/>
<reference evidence="8" key="1">
    <citation type="submission" date="2022-10" db="EMBL/GenBank/DDBJ databases">
        <title>Tapping the CABI collections for fungal endophytes: first genome assemblies for Collariella, Neodidymelliopsis, Ascochyta clinopodiicola, Didymella pomorum, Didymosphaeria variabile, Neocosmospora piperis and Neocucurbitaria cava.</title>
        <authorList>
            <person name="Hill R."/>
        </authorList>
    </citation>
    <scope>NUCLEOTIDE SEQUENCE</scope>
    <source>
        <strain evidence="8">IMI 356815</strain>
    </source>
</reference>
<comment type="similarity">
    <text evidence="2">Belongs to the cytochrome P450 family.</text>
</comment>
<gene>
    <name evidence="8" type="ORF">N0V89_000406</name>
</gene>
<accession>A0A9W8XWM4</accession>
<sequence>MNAISVLTSVAGPLKAWREWSVLNMSERMTLSKQEKPDLVEHLINYTPKNPEGQRVTPTDGLQIGSQFIPGNTIVQIQPFVMNRDPRNFSCPDEFIPERWTTRPELVINKEAFIPFSTGPYDCVGKRLAYMEMRSVIAKVVGEFDVCLPEGFKEEVYWGGVRDHITAAAPPNQEVMFCKPSTLGSAAL</sequence>